<dbReference type="AlphaFoldDB" id="J4C7K6"/>
<name>J4C7K6_THEOR</name>
<keyword evidence="4" id="KW-1185">Reference proteome</keyword>
<keyword evidence="2" id="KW-0812">Transmembrane</keyword>
<evidence type="ECO:0000256" key="1">
    <source>
        <dbReference type="SAM" id="MobiDB-lite"/>
    </source>
</evidence>
<dbReference type="Proteomes" id="UP000003786">
    <property type="component" value="Chromosome 1"/>
</dbReference>
<feature type="region of interest" description="Disordered" evidence="1">
    <location>
        <begin position="470"/>
        <end position="493"/>
    </location>
</feature>
<evidence type="ECO:0000256" key="2">
    <source>
        <dbReference type="SAM" id="Phobius"/>
    </source>
</evidence>
<evidence type="ECO:0000313" key="4">
    <source>
        <dbReference type="Proteomes" id="UP000003786"/>
    </source>
</evidence>
<protein>
    <submittedName>
        <fullName evidence="3">Uncharacterized protein</fullName>
    </submittedName>
</protein>
<gene>
    <name evidence="3" type="ORF">TOT_010000663</name>
</gene>
<organism evidence="3 4">
    <name type="scientific">Theileria orientalis strain Shintoku</name>
    <dbReference type="NCBI Taxonomy" id="869250"/>
    <lineage>
        <taxon>Eukaryota</taxon>
        <taxon>Sar</taxon>
        <taxon>Alveolata</taxon>
        <taxon>Apicomplexa</taxon>
        <taxon>Aconoidasida</taxon>
        <taxon>Piroplasmida</taxon>
        <taxon>Theileriidae</taxon>
        <taxon>Theileria</taxon>
    </lineage>
</organism>
<dbReference type="RefSeq" id="XP_009689504.1">
    <property type="nucleotide sequence ID" value="XM_009691209.1"/>
</dbReference>
<keyword evidence="2" id="KW-0472">Membrane</keyword>
<dbReference type="EMBL" id="AP011946">
    <property type="protein sequence ID" value="BAM39203.1"/>
    <property type="molecule type" value="Genomic_DNA"/>
</dbReference>
<feature type="transmembrane region" description="Helical" evidence="2">
    <location>
        <begin position="500"/>
        <end position="526"/>
    </location>
</feature>
<dbReference type="GeneID" id="20713553"/>
<dbReference type="OrthoDB" id="10460293at2759"/>
<sequence length="534" mass="61840">MGARQSYLYIYLKNTERSYSHDGYKVTHSIESVDNCKNFEVVTHKIEYNPGDGTNFDIYLYETEDKNPNAYYFFAYCSPGIKTHVAKEVKVYYSILGPHIPLMISFVRDKDTINCDVDKLRRDRWNWAAYITDYSLGTDLKKPLEDAFKKTFWNRTIEFEQGSKPTSNVIVFPQRIDDKNYRIIFIPNKGDPVLNVNCLFSFDTTFKSEYKSYEVQAGCKNTISNAKNQIDSYFLESLKKVVYYNGIIVYYARDKEQQGDLRLEENHYDNTALLVEFVNSCETVSFKRKNKNCSWWVEETFNYKNFKDLPGQLDTISKEAKEEVNAVIIEKTSRYHGVSEFKQDKQPAYMKYTHEFGTANTTVLLSNRTKLDVGPFKNLGIKAKHVEVCYLKVGDNNDTQPFLIALYENESKLAKVCHFNNKDKFDDWIELEPMDKLEEKLKKISESGSCSTHVFWLRKVAFYFLTTGEPPPEAPPKEPVPPERPPVDSPTPPPPPGRNWWLIIGCSVGGFLLLVALVVGYGIYWYNTTIKLLT</sequence>
<keyword evidence="2" id="KW-1133">Transmembrane helix</keyword>
<accession>J4C7K6</accession>
<dbReference type="KEGG" id="tot:TOT_010000663"/>
<proteinExistence type="predicted"/>
<dbReference type="VEuPathDB" id="PiroplasmaDB:TOT_010000663"/>
<evidence type="ECO:0000313" key="3">
    <source>
        <dbReference type="EMBL" id="BAM39203.1"/>
    </source>
</evidence>
<reference evidence="3 4" key="1">
    <citation type="journal article" date="2012" name="MBio">
        <title>Comparative genome analysis of three eukaryotic parasites with differing abilities to transform leukocytes reveals key mediators of Theileria-induced leukocyte transformation.</title>
        <authorList>
            <person name="Hayashida K."/>
            <person name="Hara Y."/>
            <person name="Abe T."/>
            <person name="Yamasaki C."/>
            <person name="Toyoda A."/>
            <person name="Kosuge T."/>
            <person name="Suzuki Y."/>
            <person name="Sato Y."/>
            <person name="Kawashima S."/>
            <person name="Katayama T."/>
            <person name="Wakaguri H."/>
            <person name="Inoue N."/>
            <person name="Homma K."/>
            <person name="Tada-Umezaki M."/>
            <person name="Yagi Y."/>
            <person name="Fujii Y."/>
            <person name="Habara T."/>
            <person name="Kanehisa M."/>
            <person name="Watanabe H."/>
            <person name="Ito K."/>
            <person name="Gojobori T."/>
            <person name="Sugawara H."/>
            <person name="Imanishi T."/>
            <person name="Weir W."/>
            <person name="Gardner M."/>
            <person name="Pain A."/>
            <person name="Shiels B."/>
            <person name="Hattori M."/>
            <person name="Nene V."/>
            <person name="Sugimoto C."/>
        </authorList>
    </citation>
    <scope>NUCLEOTIDE SEQUENCE [LARGE SCALE GENOMIC DNA]</scope>
    <source>
        <strain evidence="3 4">Shintoku</strain>
    </source>
</reference>